<keyword evidence="1" id="KW-0732">Signal</keyword>
<accession>A0ABV9QBK3</accession>
<protein>
    <submittedName>
        <fullName evidence="2">Uncharacterized protein</fullName>
    </submittedName>
</protein>
<feature type="chain" id="PRO_5045062805" evidence="1">
    <location>
        <begin position="27"/>
        <end position="103"/>
    </location>
</feature>
<gene>
    <name evidence="2" type="ORF">ACFO6X_04130</name>
</gene>
<sequence>MSPPPSPLFKCLLLWSGWLIAGAALAAPPEKGSANSAPITLQYTSAIASYRPYTDQAVQSWYNANDRVGQIGGWRAYAKEAAMGAAAPVPVDPHAGHHGEAQR</sequence>
<evidence type="ECO:0000256" key="1">
    <source>
        <dbReference type="SAM" id="SignalP"/>
    </source>
</evidence>
<reference evidence="3" key="1">
    <citation type="journal article" date="2019" name="Int. J. Syst. Evol. Microbiol.">
        <title>The Global Catalogue of Microorganisms (GCM) 10K type strain sequencing project: providing services to taxonomists for standard genome sequencing and annotation.</title>
        <authorList>
            <consortium name="The Broad Institute Genomics Platform"/>
            <consortium name="The Broad Institute Genome Sequencing Center for Infectious Disease"/>
            <person name="Wu L."/>
            <person name="Ma J."/>
        </authorList>
    </citation>
    <scope>NUCLEOTIDE SEQUENCE [LARGE SCALE GENOMIC DNA]</scope>
    <source>
        <strain evidence="3">CCUG 49452</strain>
    </source>
</reference>
<dbReference type="RefSeq" id="WP_382430326.1">
    <property type="nucleotide sequence ID" value="NZ_JBHSHJ010000002.1"/>
</dbReference>
<dbReference type="EMBL" id="JBHSHJ010000002">
    <property type="protein sequence ID" value="MFC4788173.1"/>
    <property type="molecule type" value="Genomic_DNA"/>
</dbReference>
<evidence type="ECO:0000313" key="3">
    <source>
        <dbReference type="Proteomes" id="UP001596001"/>
    </source>
</evidence>
<comment type="caution">
    <text evidence="2">The sequence shown here is derived from an EMBL/GenBank/DDBJ whole genome shotgun (WGS) entry which is preliminary data.</text>
</comment>
<keyword evidence="3" id="KW-1185">Reference proteome</keyword>
<feature type="signal peptide" evidence="1">
    <location>
        <begin position="1"/>
        <end position="26"/>
    </location>
</feature>
<proteinExistence type="predicted"/>
<evidence type="ECO:0000313" key="2">
    <source>
        <dbReference type="EMBL" id="MFC4788173.1"/>
    </source>
</evidence>
<name>A0ABV9QBK3_9BURK</name>
<organism evidence="2 3">
    <name type="scientific">Giesbergeria sinuosa</name>
    <dbReference type="NCBI Taxonomy" id="80883"/>
    <lineage>
        <taxon>Bacteria</taxon>
        <taxon>Pseudomonadati</taxon>
        <taxon>Pseudomonadota</taxon>
        <taxon>Betaproteobacteria</taxon>
        <taxon>Burkholderiales</taxon>
        <taxon>Comamonadaceae</taxon>
        <taxon>Giesbergeria</taxon>
    </lineage>
</organism>
<dbReference type="Proteomes" id="UP001596001">
    <property type="component" value="Unassembled WGS sequence"/>
</dbReference>